<accession>A0A139IKX6</accession>
<dbReference type="AlphaFoldDB" id="A0A139IKX6"/>
<proteinExistence type="predicted"/>
<comment type="caution">
    <text evidence="2">The sequence shown here is derived from an EMBL/GenBank/DDBJ whole genome shotgun (WGS) entry which is preliminary data.</text>
</comment>
<name>A0A139IKX6_9PEZI</name>
<dbReference type="Proteomes" id="UP000073492">
    <property type="component" value="Unassembled WGS sequence"/>
</dbReference>
<organism evidence="2 3">
    <name type="scientific">Pseudocercospora musae</name>
    <dbReference type="NCBI Taxonomy" id="113226"/>
    <lineage>
        <taxon>Eukaryota</taxon>
        <taxon>Fungi</taxon>
        <taxon>Dikarya</taxon>
        <taxon>Ascomycota</taxon>
        <taxon>Pezizomycotina</taxon>
        <taxon>Dothideomycetes</taxon>
        <taxon>Dothideomycetidae</taxon>
        <taxon>Mycosphaerellales</taxon>
        <taxon>Mycosphaerellaceae</taxon>
        <taxon>Pseudocercospora</taxon>
    </lineage>
</organism>
<evidence type="ECO:0000313" key="2">
    <source>
        <dbReference type="EMBL" id="KXT15369.1"/>
    </source>
</evidence>
<sequence>MGNHGKLAAMIRTLDQQQQRQQHVFRRDSAKDSAGASAPRPAQGSGFSLTDANVLPDRQRRAAPVPSPIENLIPMAVDIATRGFHLASEEADWRVRAACLKFDEARVSGPIAISRMLASWGVSRQTSNFATLLSCQVMTGVKSPAFIRTYVFVAFHPTHRLGGPNFLLSSLSKLSAQLTVVACFGWLQPQHINIAEFNPTSVSAPVASRDEALHSVNPASIQSAASQALLMLFSGAPLPPWLDDVKSRGRSSGVAGHRYARSGSDVR</sequence>
<protein>
    <submittedName>
        <fullName evidence="2">Uncharacterized protein</fullName>
    </submittedName>
</protein>
<feature type="region of interest" description="Disordered" evidence="1">
    <location>
        <begin position="15"/>
        <end position="50"/>
    </location>
</feature>
<dbReference type="EMBL" id="LFZO01000059">
    <property type="protein sequence ID" value="KXT15369.1"/>
    <property type="molecule type" value="Genomic_DNA"/>
</dbReference>
<keyword evidence="3" id="KW-1185">Reference proteome</keyword>
<reference evidence="2 3" key="1">
    <citation type="submission" date="2015-07" db="EMBL/GenBank/DDBJ databases">
        <title>Comparative genomics of the Sigatoka disease complex on banana suggests a link between parallel evolutionary changes in Pseudocercospora fijiensis and Pseudocercospora eumusae and increased virulence on the banana host.</title>
        <authorList>
            <person name="Chang T.-C."/>
            <person name="Salvucci A."/>
            <person name="Crous P.W."/>
            <person name="Stergiopoulos I."/>
        </authorList>
    </citation>
    <scope>NUCLEOTIDE SEQUENCE [LARGE SCALE GENOMIC DNA]</scope>
    <source>
        <strain evidence="2 3">CBS 116634</strain>
    </source>
</reference>
<gene>
    <name evidence="2" type="ORF">AC579_2201</name>
</gene>
<evidence type="ECO:0000313" key="3">
    <source>
        <dbReference type="Proteomes" id="UP000073492"/>
    </source>
</evidence>
<evidence type="ECO:0000256" key="1">
    <source>
        <dbReference type="SAM" id="MobiDB-lite"/>
    </source>
</evidence>